<evidence type="ECO:0000256" key="1">
    <source>
        <dbReference type="SAM" id="MobiDB-lite"/>
    </source>
</evidence>
<dbReference type="EMBL" id="CM010720">
    <property type="protein sequence ID" value="RZC67619.1"/>
    <property type="molecule type" value="Genomic_DNA"/>
</dbReference>
<protein>
    <submittedName>
        <fullName evidence="2">Uncharacterized protein</fullName>
    </submittedName>
</protein>
<evidence type="ECO:0000313" key="3">
    <source>
        <dbReference type="Proteomes" id="UP000316621"/>
    </source>
</evidence>
<organism evidence="2 3">
    <name type="scientific">Papaver somniferum</name>
    <name type="common">Opium poppy</name>
    <dbReference type="NCBI Taxonomy" id="3469"/>
    <lineage>
        <taxon>Eukaryota</taxon>
        <taxon>Viridiplantae</taxon>
        <taxon>Streptophyta</taxon>
        <taxon>Embryophyta</taxon>
        <taxon>Tracheophyta</taxon>
        <taxon>Spermatophyta</taxon>
        <taxon>Magnoliopsida</taxon>
        <taxon>Ranunculales</taxon>
        <taxon>Papaveraceae</taxon>
        <taxon>Papaveroideae</taxon>
        <taxon>Papaver</taxon>
    </lineage>
</organism>
<dbReference type="AlphaFoldDB" id="A0A4Y7K6Q5"/>
<accession>A0A4Y7K6Q5</accession>
<sequence>MVCTGHTPIYPAQASYYPPPPPPGYEV</sequence>
<feature type="compositionally biased region" description="Pro residues" evidence="1">
    <location>
        <begin position="17"/>
        <end position="27"/>
    </location>
</feature>
<keyword evidence="3" id="KW-1185">Reference proteome</keyword>
<dbReference type="Proteomes" id="UP000316621">
    <property type="component" value="Chromosome 6"/>
</dbReference>
<gene>
    <name evidence="2" type="ORF">C5167_011306</name>
</gene>
<reference evidence="2 3" key="1">
    <citation type="journal article" date="2018" name="Science">
        <title>The opium poppy genome and morphinan production.</title>
        <authorList>
            <person name="Guo L."/>
            <person name="Winzer T."/>
            <person name="Yang X."/>
            <person name="Li Y."/>
            <person name="Ning Z."/>
            <person name="He Z."/>
            <person name="Teodor R."/>
            <person name="Lu Y."/>
            <person name="Bowser T.A."/>
            <person name="Graham I.A."/>
            <person name="Ye K."/>
        </authorList>
    </citation>
    <scope>NUCLEOTIDE SEQUENCE [LARGE SCALE GENOMIC DNA]</scope>
    <source>
        <strain evidence="3">cv. HN1</strain>
        <tissue evidence="2">Leaves</tissue>
    </source>
</reference>
<name>A0A4Y7K6Q5_PAPSO</name>
<proteinExistence type="predicted"/>
<evidence type="ECO:0000313" key="2">
    <source>
        <dbReference type="EMBL" id="RZC67619.1"/>
    </source>
</evidence>
<feature type="region of interest" description="Disordered" evidence="1">
    <location>
        <begin position="1"/>
        <end position="27"/>
    </location>
</feature>
<dbReference type="Gramene" id="RZC67619">
    <property type="protein sequence ID" value="RZC67619"/>
    <property type="gene ID" value="C5167_011306"/>
</dbReference>